<evidence type="ECO:0000313" key="1">
    <source>
        <dbReference type="EMBL" id="RUL54201.1"/>
    </source>
</evidence>
<protein>
    <submittedName>
        <fullName evidence="1">Class I SAM-dependent methyltransferase</fullName>
    </submittedName>
</protein>
<dbReference type="GO" id="GO:0032259">
    <property type="term" value="P:methylation"/>
    <property type="evidence" value="ECO:0007669"/>
    <property type="project" value="UniProtKB-KW"/>
</dbReference>
<dbReference type="PANTHER" id="PTHR40036:SF1">
    <property type="entry name" value="MACROCIN O-METHYLTRANSFERASE"/>
    <property type="match status" value="1"/>
</dbReference>
<accession>A0A432LDA3</accession>
<dbReference type="Proteomes" id="UP000287910">
    <property type="component" value="Unassembled WGS sequence"/>
</dbReference>
<reference evidence="1 2" key="1">
    <citation type="submission" date="2018-12" db="EMBL/GenBank/DDBJ databases">
        <title>Lysinibacillus antri sp. nov., isolated from a cave soil.</title>
        <authorList>
            <person name="Narsing Rao M.P."/>
            <person name="Zhang H."/>
            <person name="Dong Z.-Y."/>
            <person name="Niu X.-K."/>
            <person name="Zhang K."/>
            <person name="Fang B.-Z."/>
            <person name="Kang Y.-Q."/>
            <person name="Xiao M."/>
            <person name="Li W.-J."/>
        </authorList>
    </citation>
    <scope>NUCLEOTIDE SEQUENCE [LARGE SCALE GENOMIC DNA]</scope>
    <source>
        <strain evidence="1 2">SYSU K30002</strain>
    </source>
</reference>
<dbReference type="InterPro" id="IPR008884">
    <property type="entry name" value="TylF_MeTrfase"/>
</dbReference>
<dbReference type="GO" id="GO:0008168">
    <property type="term" value="F:methyltransferase activity"/>
    <property type="evidence" value="ECO:0007669"/>
    <property type="project" value="UniProtKB-KW"/>
</dbReference>
<name>A0A432LDA3_9BACI</name>
<keyword evidence="2" id="KW-1185">Reference proteome</keyword>
<dbReference type="Gene3D" id="3.40.50.720">
    <property type="entry name" value="NAD(P)-binding Rossmann-like Domain"/>
    <property type="match status" value="1"/>
</dbReference>
<evidence type="ECO:0000313" key="2">
    <source>
        <dbReference type="Proteomes" id="UP000287910"/>
    </source>
</evidence>
<dbReference type="RefSeq" id="WP_126658270.1">
    <property type="nucleotide sequence ID" value="NZ_RYYR01000007.1"/>
</dbReference>
<organism evidence="1 2">
    <name type="scientific">Lysinibacillus antri</name>
    <dbReference type="NCBI Taxonomy" id="2498145"/>
    <lineage>
        <taxon>Bacteria</taxon>
        <taxon>Bacillati</taxon>
        <taxon>Bacillota</taxon>
        <taxon>Bacilli</taxon>
        <taxon>Bacillales</taxon>
        <taxon>Bacillaceae</taxon>
        <taxon>Lysinibacillus</taxon>
    </lineage>
</organism>
<dbReference type="EMBL" id="RYYR01000007">
    <property type="protein sequence ID" value="RUL54201.1"/>
    <property type="molecule type" value="Genomic_DNA"/>
</dbReference>
<proteinExistence type="predicted"/>
<dbReference type="AlphaFoldDB" id="A0A432LDA3"/>
<comment type="caution">
    <text evidence="1">The sequence shown here is derived from an EMBL/GenBank/DDBJ whole genome shotgun (WGS) entry which is preliminary data.</text>
</comment>
<dbReference type="PANTHER" id="PTHR40036">
    <property type="entry name" value="MACROCIN O-METHYLTRANSFERASE"/>
    <property type="match status" value="1"/>
</dbReference>
<dbReference type="Gene3D" id="3.40.50.150">
    <property type="entry name" value="Vaccinia Virus protein VP39"/>
    <property type="match status" value="1"/>
</dbReference>
<dbReference type="InterPro" id="IPR029063">
    <property type="entry name" value="SAM-dependent_MTases_sf"/>
</dbReference>
<keyword evidence="1" id="KW-0808">Transferase</keyword>
<keyword evidence="1" id="KW-0489">Methyltransferase</keyword>
<dbReference type="Pfam" id="PF13578">
    <property type="entry name" value="Methyltransf_24"/>
    <property type="match status" value="1"/>
</dbReference>
<sequence length="305" mass="34981">MKIVFGASNGGKQYLKTHRYTEIDFFIDNDVKKQNKDFLGYEVKNPDVLKLLDKKNLRIAIASDYYSEIKNQLLEYGLVEGIHFWNGINDININDSSISNTKFNLEKALQLEANYGTAKFINKYLPNVSSCNSSFAVLNKAIQAITLEGIKLEFGVFEGRSINYISNKVDKIYGFDSFKGLPEYWIDGYPKGAFNLEELPDVNNNVELIVGWFDETLPNFLEQYKDVCAFIHIDSDLYSSAKIIFDNLKDRITSGTVIVFDEYFNYPGWEMGEHKAFSEFINCSNLKFEYLTFNKSGTQLAIKIL</sequence>
<gene>
    <name evidence="1" type="ORF">EK386_06730</name>
</gene>